<dbReference type="PANTHER" id="PTHR35604:SF2">
    <property type="entry name" value="TRANSPOSASE INSH FOR INSERTION SEQUENCE ELEMENT IS5A-RELATED"/>
    <property type="match status" value="1"/>
</dbReference>
<accession>H6SKU7</accession>
<sequence length="323" mass="35349">MILWAIGGWRAGDGGSDRVLGCRASSGRAFGGGRSAGEVVEDGGFRGVPADPGACIAAAERPSKGVRPGFDVVLKFKMLVLQSLHGLALGRTAYLVRDRLSWMRFCGLGPGDAVPDANTLWDFREALIKEGKVPEEWRDKPAKLRQKDRDARWTVEFSKGKVREGGTPQGDITIPHFGYKNHVSIDRKHGIIRRALVTDAAAADGARLREGLIDPANTASDVWADSAYRSKANEAFLAEAGKVSRIHRKKPKGKPMPRATARANAVKSRIRSRVEHVFAEMKGRMGLVIRTIGLARARAAITLANMAYDMKRWSWLDRQAELA</sequence>
<feature type="unsure residue" description="D or N" evidence="3">
    <location>
        <position position="309"/>
    </location>
</feature>
<dbReference type="GO" id="GO:0003677">
    <property type="term" value="F:DNA binding"/>
    <property type="evidence" value="ECO:0007669"/>
    <property type="project" value="InterPro"/>
</dbReference>
<dbReference type="Proteomes" id="UP000033220">
    <property type="component" value="Chromosome DSM 122"/>
</dbReference>
<dbReference type="InterPro" id="IPR008490">
    <property type="entry name" value="Transposase_InsH_N"/>
</dbReference>
<dbReference type="eggNOG" id="COG3039">
    <property type="taxonomic scope" value="Bacteria"/>
</dbReference>
<dbReference type="PATRIC" id="fig|1150469.3.peg.2231"/>
<dbReference type="Pfam" id="PF05598">
    <property type="entry name" value="DUF772"/>
    <property type="match status" value="1"/>
</dbReference>
<dbReference type="GO" id="GO:0004803">
    <property type="term" value="F:transposase activity"/>
    <property type="evidence" value="ECO:0007669"/>
    <property type="project" value="InterPro"/>
</dbReference>
<protein>
    <submittedName>
        <fullName evidence="3">Transposase, IS4</fullName>
    </submittedName>
</protein>
<evidence type="ECO:0000259" key="1">
    <source>
        <dbReference type="Pfam" id="PF01609"/>
    </source>
</evidence>
<dbReference type="GO" id="GO:0006313">
    <property type="term" value="P:DNA transposition"/>
    <property type="evidence" value="ECO:0007669"/>
    <property type="project" value="InterPro"/>
</dbReference>
<gene>
    <name evidence="3" type="ORF">RSPPHO_01986</name>
</gene>
<name>H6SKU7_PARPM</name>
<feature type="domain" description="Transposase IS4-like" evidence="1">
    <location>
        <begin position="176"/>
        <end position="308"/>
    </location>
</feature>
<evidence type="ECO:0000313" key="3">
    <source>
        <dbReference type="EMBL" id="CCG08612.1"/>
    </source>
</evidence>
<dbReference type="InterPro" id="IPR002559">
    <property type="entry name" value="Transposase_11"/>
</dbReference>
<dbReference type="KEGG" id="rpm:RSPPHO_01986"/>
<evidence type="ECO:0000313" key="4">
    <source>
        <dbReference type="Proteomes" id="UP000033220"/>
    </source>
</evidence>
<dbReference type="EMBL" id="HE663493">
    <property type="protein sequence ID" value="CCG08612.1"/>
    <property type="molecule type" value="Genomic_DNA"/>
</dbReference>
<dbReference type="PANTHER" id="PTHR35604">
    <property type="entry name" value="TRANSPOSASE INSH FOR INSERTION SEQUENCE ELEMENT IS5A-RELATED"/>
    <property type="match status" value="1"/>
</dbReference>
<dbReference type="AlphaFoldDB" id="H6SKU7"/>
<evidence type="ECO:0000259" key="2">
    <source>
        <dbReference type="Pfam" id="PF05598"/>
    </source>
</evidence>
<proteinExistence type="predicted"/>
<keyword evidence="4" id="KW-1185">Reference proteome</keyword>
<dbReference type="Pfam" id="PF01609">
    <property type="entry name" value="DDE_Tnp_1"/>
    <property type="match status" value="1"/>
</dbReference>
<feature type="domain" description="Transposase InsH N-terminal" evidence="2">
    <location>
        <begin position="64"/>
        <end position="125"/>
    </location>
</feature>
<reference evidence="3 4" key="1">
    <citation type="submission" date="2012-02" db="EMBL/GenBank/DDBJ databases">
        <title>Shotgun genome sequence of Phaeospirillum photometricum DSM 122.</title>
        <authorList>
            <person name="Duquesne K."/>
            <person name="Sturgis J."/>
        </authorList>
    </citation>
    <scope>NUCLEOTIDE SEQUENCE [LARGE SCALE GENOMIC DNA]</scope>
    <source>
        <strain evidence="4">DSM122</strain>
    </source>
</reference>
<dbReference type="HOGENOM" id="CLU_049873_1_1_5"/>
<organism evidence="3 4">
    <name type="scientific">Pararhodospirillum photometricum DSM 122</name>
    <dbReference type="NCBI Taxonomy" id="1150469"/>
    <lineage>
        <taxon>Bacteria</taxon>
        <taxon>Pseudomonadati</taxon>
        <taxon>Pseudomonadota</taxon>
        <taxon>Alphaproteobacteria</taxon>
        <taxon>Rhodospirillales</taxon>
        <taxon>Rhodospirillaceae</taxon>
        <taxon>Pararhodospirillum</taxon>
    </lineage>
</organism>